<evidence type="ECO:0008006" key="4">
    <source>
        <dbReference type="Google" id="ProtNLM"/>
    </source>
</evidence>
<feature type="compositionally biased region" description="Polar residues" evidence="1">
    <location>
        <begin position="58"/>
        <end position="71"/>
    </location>
</feature>
<accession>A0ABY6U1L8</accession>
<proteinExistence type="predicted"/>
<feature type="region of interest" description="Disordered" evidence="1">
    <location>
        <begin position="1"/>
        <end position="139"/>
    </location>
</feature>
<feature type="compositionally biased region" description="Basic residues" evidence="1">
    <location>
        <begin position="93"/>
        <end position="108"/>
    </location>
</feature>
<sequence length="284" mass="30302">MDARLPGKQKVSKSRGKITSKGIKQKTAANGSRKSPAKSKGKNLSKGGKTANGKSPAKNHSNASKAKTQNGKSSKSNSSKEMKFNKEAPGMGKTHKGNSPKGKAHNGRTPKEKAALAKGNKSTKSPKGGQASCSAKRGLGSVGAACKAKFDKDPNVRKDAGTQKLEELADKKGIKLKPDTTYSIKEKTGGILSHEYVAGVKYQKNNNQGVEEHPATGQRYDLFVGGKKMDMKDKIQKNDAQVDKTLNAKGSTRSKLPTMHSKDAAYIEGHNWKTNKKKGGSELL</sequence>
<dbReference type="Proteomes" id="UP000766486">
    <property type="component" value="Unassembled WGS sequence"/>
</dbReference>
<protein>
    <recommendedName>
        <fullName evidence="4">Srp40 C-terminal domain-containing protein</fullName>
    </recommendedName>
</protein>
<gene>
    <name evidence="2" type="ORF">CLO192961_LOCUS132553</name>
</gene>
<dbReference type="EMBL" id="CABFNS010000715">
    <property type="protein sequence ID" value="VUC24002.1"/>
    <property type="molecule type" value="Genomic_DNA"/>
</dbReference>
<keyword evidence="3" id="KW-1185">Reference proteome</keyword>
<name>A0ABY6U1L8_BIOOC</name>
<reference evidence="2 3" key="1">
    <citation type="submission" date="2019-06" db="EMBL/GenBank/DDBJ databases">
        <authorList>
            <person name="Broberg M."/>
        </authorList>
    </citation>
    <scope>NUCLEOTIDE SEQUENCE [LARGE SCALE GENOMIC DNA]</scope>
</reference>
<organism evidence="2 3">
    <name type="scientific">Bionectria ochroleuca</name>
    <name type="common">Gliocladium roseum</name>
    <dbReference type="NCBI Taxonomy" id="29856"/>
    <lineage>
        <taxon>Eukaryota</taxon>
        <taxon>Fungi</taxon>
        <taxon>Dikarya</taxon>
        <taxon>Ascomycota</taxon>
        <taxon>Pezizomycotina</taxon>
        <taxon>Sordariomycetes</taxon>
        <taxon>Hypocreomycetidae</taxon>
        <taxon>Hypocreales</taxon>
        <taxon>Bionectriaceae</taxon>
        <taxon>Clonostachys</taxon>
    </lineage>
</organism>
<evidence type="ECO:0000313" key="2">
    <source>
        <dbReference type="EMBL" id="VUC24002.1"/>
    </source>
</evidence>
<evidence type="ECO:0000256" key="1">
    <source>
        <dbReference type="SAM" id="MobiDB-lite"/>
    </source>
</evidence>
<evidence type="ECO:0000313" key="3">
    <source>
        <dbReference type="Proteomes" id="UP000766486"/>
    </source>
</evidence>
<comment type="caution">
    <text evidence="2">The sequence shown here is derived from an EMBL/GenBank/DDBJ whole genome shotgun (WGS) entry which is preliminary data.</text>
</comment>